<proteinExistence type="inferred from homology"/>
<dbReference type="EMBL" id="UYSG01000581">
    <property type="protein sequence ID" value="VDL19865.1"/>
    <property type="molecule type" value="Genomic_DNA"/>
</dbReference>
<dbReference type="GO" id="GO:0030686">
    <property type="term" value="C:90S preribosome"/>
    <property type="evidence" value="ECO:0007669"/>
    <property type="project" value="TreeGrafter"/>
</dbReference>
<name>A0A0R3SCR9_HYMDI</name>
<evidence type="ECO:0000256" key="2">
    <source>
        <dbReference type="SAM" id="MobiDB-lite"/>
    </source>
</evidence>
<evidence type="ECO:0000313" key="4">
    <source>
        <dbReference type="Proteomes" id="UP000274504"/>
    </source>
</evidence>
<dbReference type="PANTHER" id="PTHR13457">
    <property type="entry name" value="BAP28"/>
    <property type="match status" value="1"/>
</dbReference>
<evidence type="ECO:0000256" key="1">
    <source>
        <dbReference type="RuleBase" id="RU367065"/>
    </source>
</evidence>
<dbReference type="GO" id="GO:0030515">
    <property type="term" value="F:snoRNA binding"/>
    <property type="evidence" value="ECO:0007669"/>
    <property type="project" value="TreeGrafter"/>
</dbReference>
<dbReference type="SUPFAM" id="SSF48371">
    <property type="entry name" value="ARM repeat"/>
    <property type="match status" value="1"/>
</dbReference>
<evidence type="ECO:0000313" key="5">
    <source>
        <dbReference type="WBParaSite" id="HDID_0000240301-mRNA-1"/>
    </source>
</evidence>
<feature type="compositionally biased region" description="Basic and acidic residues" evidence="2">
    <location>
        <begin position="844"/>
        <end position="855"/>
    </location>
</feature>
<protein>
    <recommendedName>
        <fullName evidence="1">HEAT repeat-containing protein 1</fullName>
    </recommendedName>
</protein>
<dbReference type="PANTHER" id="PTHR13457:SF1">
    <property type="entry name" value="HEAT REPEAT-CONTAINING PROTEIN 1"/>
    <property type="match status" value="1"/>
</dbReference>
<dbReference type="InterPro" id="IPR040191">
    <property type="entry name" value="UTP10"/>
</dbReference>
<dbReference type="Proteomes" id="UP000274504">
    <property type="component" value="Unassembled WGS sequence"/>
</dbReference>
<keyword evidence="1" id="KW-0698">rRNA processing</keyword>
<organism evidence="5">
    <name type="scientific">Hymenolepis diminuta</name>
    <name type="common">Rat tapeworm</name>
    <dbReference type="NCBI Taxonomy" id="6216"/>
    <lineage>
        <taxon>Eukaryota</taxon>
        <taxon>Metazoa</taxon>
        <taxon>Spiralia</taxon>
        <taxon>Lophotrochozoa</taxon>
        <taxon>Platyhelminthes</taxon>
        <taxon>Cestoda</taxon>
        <taxon>Eucestoda</taxon>
        <taxon>Cyclophyllidea</taxon>
        <taxon>Hymenolepididae</taxon>
        <taxon>Hymenolepis</taxon>
    </lineage>
</organism>
<dbReference type="STRING" id="6216.A0A0R3SCR9"/>
<dbReference type="GO" id="GO:0045943">
    <property type="term" value="P:positive regulation of transcription by RNA polymerase I"/>
    <property type="evidence" value="ECO:0007669"/>
    <property type="project" value="TreeGrafter"/>
</dbReference>
<dbReference type="OrthoDB" id="31183at2759"/>
<comment type="subcellular location">
    <subcellularLocation>
        <location evidence="1">Nucleus</location>
        <location evidence="1">Nucleolus</location>
    </subcellularLocation>
</comment>
<keyword evidence="1" id="KW-0690">Ribosome biogenesis</keyword>
<evidence type="ECO:0000313" key="3">
    <source>
        <dbReference type="EMBL" id="VDL19865.1"/>
    </source>
</evidence>
<gene>
    <name evidence="3" type="ORF">HDID_LOCUS2404</name>
</gene>
<reference evidence="5" key="1">
    <citation type="submission" date="2017-02" db="UniProtKB">
        <authorList>
            <consortium name="WormBaseParasite"/>
        </authorList>
    </citation>
    <scope>IDENTIFICATION</scope>
</reference>
<feature type="region of interest" description="Disordered" evidence="2">
    <location>
        <begin position="825"/>
        <end position="855"/>
    </location>
</feature>
<dbReference type="GO" id="GO:0032040">
    <property type="term" value="C:small-subunit processome"/>
    <property type="evidence" value="ECO:0007669"/>
    <property type="project" value="TreeGrafter"/>
</dbReference>
<comment type="similarity">
    <text evidence="1">Belongs to the HEATR1/UTP10 family.</text>
</comment>
<comment type="function">
    <text evidence="1">Involved in nucleolar processing of pre-18S ribosomal RNA.</text>
</comment>
<sequence>MSFAKQLKQQRSAVSVAYSADYTHKKSLVYDQPTAIDQDKCYADCLKALVKLWEVDPELKRFEESLFSPNSLRLQMCSIYPAQKRAIDDQVRLFLFMIDKHIRSSEAPWALEWLVYKYEVPRHHTNDFMRLIIPHYESGLFIKAVQILDYKDIGSDWLWLKPYAERGTPLSRHEFYRACCNQTTLIPFIAKSMNVYAKFESELGLNRISNFCNFFTYTLAGIFELELPIDKKVKIVNALQGTLRKGLRSDILAFKSSATCVVLRIACSITLNRELVLDWISCMLKTTINGNEWNAIQAVRHLMKSQGILILPDELRDVYENSLNELSPLERATIEQDEENQIMSNDVSVLAATSLEQSERVQKATVMMDIAIEHKREVPVTKEVKKPKKLTVKRVLKMSIEQLFSRDPLMKEQFKLVHSIFGTHGVCLARKSECECSSSQSECEYSENWLADFLISTLVSFTKSESLEQEIHVEDADAMLVHQQSKAALQIVKVTFDCSKDGTNMTLLKALNNAFPCILSALLHPVGEVRVLAYETLGFYYDEFKKISNTAVFNYVKAFLTDVQEKAEIISDSTKSLLQGDSLSALVRTTTNLVQAVFRLFCRQPLKDDAYSQMCWFSAAQLLQNDLLNSVIQLGTPSSGNGSGVKCGWNALLQLLKGPPFVRFEVVHQLCLSKLDAFTLPTLGSLCSATSNQTLLDVTFYESEFLNSIIDFDSPNRSPGTHLSSTLPRLLLKVEHYTFLLERLDPSFNRQTKSLSARLANRNRNTDKASNARRLLTLQVILTSLVADMYRLQTSSAAEQCETLQRTGSSSSLLSLVGGSIKRRSKRRLSKVSRGGLSGFGDTSSKENEEGSSRKDLVHPLNSHLLACIQTLQSGSKHRKRMTEETMSTDSDSDEGVVDDDRSPEPIVADSKSLQEQTLSCMLEVLVALTKLFEVGNAIKAADKSKSGRKSPLMPTCSVKSVMGNIFSFLNVFESSMNIQRQAVLCLVEMASLFPVTLCEQLLTLIKWIGGTDQGHSIFLQIDNVHNLHLMDRLISTAIPALLKVSSSRTEAGLKVLDVFVRGLPDLPADYPRRSLTLYVGLVRGLADVTAPTPLSETGINKRVSKQFALSGWLWTAAVTFFNTDYPSEDTANFVFSLLTDLFNQFELIYQLGAWQQCFRFYLYLISNPSALNLRKAQENRPKRPRLDISREESCDCDYGFLLKHLSISDSANLVNPLVVDGRKRSRPSDDWVSRSGGEIRLWPLLANISAFFTNLLETPGHRIRQQNAVKDSLDNIQESFEDIVQLIVQLLISSTASTIEVNDIEDDAITRKDAIANLQSLLVKMNGLMSSQTFLKAVSRLMSFKQTNLTRKALELLLAKLESLTIKCPNAAQLLTKQGVEPPPQIEKMLKEGLVATLDILSSSVVASSDILSSDRNATLHLSCLQKLAQLLGEAYPEKLVKVLDHLLSVNVSNWWPSDNDGVSKTVKMATEAADVRTMVCLFAFECLAHLSPALISIRGANSSMATRNRIRRALRFALDHASTACGLANRPMGSTTAIAGTFRSCEQHLQAGVTLMIGAFEFSTKASANDRSELILQVLNEEAPSAKLNGHGGLSEALDASLFTFVFRTTNINLAVATKAKAERSSVSLKQSAAIINRLRNQLVALPESIYSLRLSYDLLKDAKPETDSDLLSGGLEFISRHADRMFSLSANNDVDLDASRPGEGLDNILDITYTSEPLLIWNIIHLGLEFHPVSTTQKESVGGVAMAAGMACASLLAALNHDNRLQLIGQCLRWLVSDSPNASVVMTRLESFFAVIHRLASKLAVQSFLNLIKEAFLPHLFVCTLSLLSGEHRSKKVKKIADQLELPYLASCFSSGISRATSSIAGSCARATYTAITAWLQAEAASSTCLDIAGTEAVLALPQLIAQPLSVSTLGLTEIDLVPCVDAFLRAIGGDEALLRPFGSSLCALLRNNHWQIRLAGVHLLRQTFEILTEGDSGDLGLVACLQPEMYTALSEAMEDKKSEVEAAANRLFAELEAVGATMENRE</sequence>
<dbReference type="GO" id="GO:0034455">
    <property type="term" value="C:t-UTP complex"/>
    <property type="evidence" value="ECO:0007669"/>
    <property type="project" value="TreeGrafter"/>
</dbReference>
<keyword evidence="1" id="KW-0687">Ribonucleoprotein</keyword>
<reference evidence="3 4" key="2">
    <citation type="submission" date="2018-11" db="EMBL/GenBank/DDBJ databases">
        <authorList>
            <consortium name="Pathogen Informatics"/>
        </authorList>
    </citation>
    <scope>NUCLEOTIDE SEQUENCE [LARGE SCALE GENOMIC DNA]</scope>
</reference>
<keyword evidence="1" id="KW-0539">Nucleus</keyword>
<feature type="region of interest" description="Disordered" evidence="2">
    <location>
        <begin position="873"/>
        <end position="904"/>
    </location>
</feature>
<dbReference type="WBParaSite" id="HDID_0000240301-mRNA-1">
    <property type="protein sequence ID" value="HDID_0000240301-mRNA-1"/>
    <property type="gene ID" value="HDID_0000240301"/>
</dbReference>
<dbReference type="InterPro" id="IPR016024">
    <property type="entry name" value="ARM-type_fold"/>
</dbReference>
<dbReference type="GO" id="GO:0000462">
    <property type="term" value="P:maturation of SSU-rRNA from tricistronic rRNA transcript (SSU-rRNA, 5.8S rRNA, LSU-rRNA)"/>
    <property type="evidence" value="ECO:0007669"/>
    <property type="project" value="TreeGrafter"/>
</dbReference>
<accession>A0A0R3SCR9</accession>